<evidence type="ECO:0000313" key="1">
    <source>
        <dbReference type="EMBL" id="KAF9518637.1"/>
    </source>
</evidence>
<reference evidence="1" key="1">
    <citation type="journal article" date="2020" name="Nat. Commun.">
        <title>Large-scale genome sequencing of mycorrhizal fungi provides insights into the early evolution of symbiotic traits.</title>
        <authorList>
            <person name="Miyauchi S."/>
            <person name="Kiss E."/>
            <person name="Kuo A."/>
            <person name="Drula E."/>
            <person name="Kohler A."/>
            <person name="Sanchez-Garcia M."/>
            <person name="Morin E."/>
            <person name="Andreopoulos B."/>
            <person name="Barry K.W."/>
            <person name="Bonito G."/>
            <person name="Buee M."/>
            <person name="Carver A."/>
            <person name="Chen C."/>
            <person name="Cichocki N."/>
            <person name="Clum A."/>
            <person name="Culley D."/>
            <person name="Crous P.W."/>
            <person name="Fauchery L."/>
            <person name="Girlanda M."/>
            <person name="Hayes R.D."/>
            <person name="Keri Z."/>
            <person name="LaButti K."/>
            <person name="Lipzen A."/>
            <person name="Lombard V."/>
            <person name="Magnuson J."/>
            <person name="Maillard F."/>
            <person name="Murat C."/>
            <person name="Nolan M."/>
            <person name="Ohm R.A."/>
            <person name="Pangilinan J."/>
            <person name="Pereira M.F."/>
            <person name="Perotto S."/>
            <person name="Peter M."/>
            <person name="Pfister S."/>
            <person name="Riley R."/>
            <person name="Sitrit Y."/>
            <person name="Stielow J.B."/>
            <person name="Szollosi G."/>
            <person name="Zifcakova L."/>
            <person name="Stursova M."/>
            <person name="Spatafora J.W."/>
            <person name="Tedersoo L."/>
            <person name="Vaario L.M."/>
            <person name="Yamada A."/>
            <person name="Yan M."/>
            <person name="Wang P."/>
            <person name="Xu J."/>
            <person name="Bruns T."/>
            <person name="Baldrian P."/>
            <person name="Vilgalys R."/>
            <person name="Dunand C."/>
            <person name="Henrissat B."/>
            <person name="Grigoriev I.V."/>
            <person name="Hibbett D."/>
            <person name="Nagy L.G."/>
            <person name="Martin F.M."/>
        </authorList>
    </citation>
    <scope>NUCLEOTIDE SEQUENCE</scope>
    <source>
        <strain evidence="1">UP504</strain>
    </source>
</reference>
<sequence length="81" mass="9428">MALRAVESYLSDHNATYTHISHPTTDDSYVMIITQMSVEPHFSKKSRFTWFKMCDKDGMMQTLLEEQGVKNVEYFTVLQST</sequence>
<protein>
    <submittedName>
        <fullName evidence="1">Uncharacterized protein</fullName>
    </submittedName>
</protein>
<evidence type="ECO:0000313" key="2">
    <source>
        <dbReference type="Proteomes" id="UP000886523"/>
    </source>
</evidence>
<gene>
    <name evidence="1" type="ORF">BS47DRAFT_1338084</name>
</gene>
<keyword evidence="2" id="KW-1185">Reference proteome</keyword>
<name>A0A9P6B7E4_9AGAM</name>
<proteinExistence type="predicted"/>
<dbReference type="EMBL" id="MU128923">
    <property type="protein sequence ID" value="KAF9518637.1"/>
    <property type="molecule type" value="Genomic_DNA"/>
</dbReference>
<dbReference type="Proteomes" id="UP000886523">
    <property type="component" value="Unassembled WGS sequence"/>
</dbReference>
<dbReference type="AlphaFoldDB" id="A0A9P6B7E4"/>
<comment type="caution">
    <text evidence="1">The sequence shown here is derived from an EMBL/GenBank/DDBJ whole genome shotgun (WGS) entry which is preliminary data.</text>
</comment>
<accession>A0A9P6B7E4</accession>
<organism evidence="1 2">
    <name type="scientific">Hydnum rufescens UP504</name>
    <dbReference type="NCBI Taxonomy" id="1448309"/>
    <lineage>
        <taxon>Eukaryota</taxon>
        <taxon>Fungi</taxon>
        <taxon>Dikarya</taxon>
        <taxon>Basidiomycota</taxon>
        <taxon>Agaricomycotina</taxon>
        <taxon>Agaricomycetes</taxon>
        <taxon>Cantharellales</taxon>
        <taxon>Hydnaceae</taxon>
        <taxon>Hydnum</taxon>
    </lineage>
</organism>